<evidence type="ECO:0000256" key="3">
    <source>
        <dbReference type="SAM" id="SignalP"/>
    </source>
</evidence>
<sequence length="456" mass="45251">MTRVCVPGALGACVLSAALLIGGPAAIAMADDGPSGGGSGGTSSVGSGGSTGTAPAPGTRTQTDFGSTVRDSIRDTLRDVRNTLGTLGSPNTRPQPGSGTSGTDIEQQNELILHPAEPDATPDATPDVTPEIAIGIVAPTATDTVAASVPPLTSAPQPTKDPEPAPSPTAGTAPLSGAPQPKPTRPARPLPFATLPDAVATFGNTMTTVLGSTHDTVAAVPALLALLPTSKDPVADVISTMESMLGSVNTSVSAIIALPADLSALMGVPVVTSPDAPLTDTPRPVRMAPSTDLSDMMLAPVQAADPAGTLLNEMPAQPSLLSSPTTVALRTAAPAVPIPVGLRGIATSSAPDSFLDRAVSEVLLPLSLAALAAVALPGVGGLLVILGLGIRIGYRQAKAGWAVHVAGFGRFAGAGPLGVVRSGSMVALHIPRGIRNKAATGSPAVVRFLDRSDKAA</sequence>
<keyword evidence="2" id="KW-1133">Transmembrane helix</keyword>
<dbReference type="EMBL" id="LK021338">
    <property type="protein sequence ID" value="CDQ44202.1"/>
    <property type="molecule type" value="Genomic_DNA"/>
</dbReference>
<keyword evidence="2" id="KW-0472">Membrane</keyword>
<dbReference type="Proteomes" id="UP000028864">
    <property type="component" value="Unassembled WGS sequence"/>
</dbReference>
<gene>
    <name evidence="4" type="ORF">BN1047_02078</name>
</gene>
<evidence type="ECO:0000313" key="4">
    <source>
        <dbReference type="EMBL" id="CDQ44202.1"/>
    </source>
</evidence>
<feature type="chain" id="PRO_5043752346" evidence="3">
    <location>
        <begin position="31"/>
        <end position="456"/>
    </location>
</feature>
<evidence type="ECO:0000256" key="1">
    <source>
        <dbReference type="SAM" id="MobiDB-lite"/>
    </source>
</evidence>
<keyword evidence="3" id="KW-0732">Signal</keyword>
<feature type="compositionally biased region" description="Pro residues" evidence="1">
    <location>
        <begin position="180"/>
        <end position="189"/>
    </location>
</feature>
<reference evidence="4" key="1">
    <citation type="submission" date="2014-05" db="EMBL/GenBank/DDBJ databases">
        <authorList>
            <person name="Urmite Genomes"/>
        </authorList>
    </citation>
    <scope>NUCLEOTIDE SEQUENCE</scope>
    <source>
        <strain evidence="4">DSM 44074</strain>
    </source>
</reference>
<feature type="region of interest" description="Disordered" evidence="1">
    <location>
        <begin position="148"/>
        <end position="192"/>
    </location>
</feature>
<feature type="compositionally biased region" description="Polar residues" evidence="1">
    <location>
        <begin position="83"/>
        <end position="104"/>
    </location>
</feature>
<dbReference type="AlphaFoldDB" id="A0AAV2WJ68"/>
<name>A0AAV2WJ68_MYCNE</name>
<feature type="region of interest" description="Disordered" evidence="1">
    <location>
        <begin position="33"/>
        <end position="104"/>
    </location>
</feature>
<feature type="signal peptide" evidence="3">
    <location>
        <begin position="1"/>
        <end position="30"/>
    </location>
</feature>
<feature type="compositionally biased region" description="Polar residues" evidence="1">
    <location>
        <begin position="60"/>
        <end position="70"/>
    </location>
</feature>
<reference evidence="4" key="2">
    <citation type="submission" date="2015-09" db="EMBL/GenBank/DDBJ databases">
        <title>Draft genome sequence of Mycobacterium neoaurum DSM 44074.</title>
        <authorList>
            <person name="Croce O."/>
            <person name="Robert C."/>
            <person name="Raoult D."/>
            <person name="Drancourt M."/>
        </authorList>
    </citation>
    <scope>NUCLEOTIDE SEQUENCE</scope>
    <source>
        <strain evidence="4">DSM 44074</strain>
    </source>
</reference>
<feature type="transmembrane region" description="Helical" evidence="2">
    <location>
        <begin position="362"/>
        <end position="388"/>
    </location>
</feature>
<organism evidence="4 5">
    <name type="scientific">Mycolicibacterium neoaurum</name>
    <name type="common">Mycobacterium neoaurum</name>
    <dbReference type="NCBI Taxonomy" id="1795"/>
    <lineage>
        <taxon>Bacteria</taxon>
        <taxon>Bacillati</taxon>
        <taxon>Actinomycetota</taxon>
        <taxon>Actinomycetes</taxon>
        <taxon>Mycobacteriales</taxon>
        <taxon>Mycobacteriaceae</taxon>
        <taxon>Mycolicibacterium</taxon>
    </lineage>
</organism>
<keyword evidence="2" id="KW-0812">Transmembrane</keyword>
<feature type="compositionally biased region" description="Basic and acidic residues" evidence="1">
    <location>
        <begin position="71"/>
        <end position="81"/>
    </location>
</feature>
<proteinExistence type="predicted"/>
<evidence type="ECO:0000313" key="5">
    <source>
        <dbReference type="Proteomes" id="UP000028864"/>
    </source>
</evidence>
<accession>A0AAV2WJ68</accession>
<evidence type="ECO:0000256" key="2">
    <source>
        <dbReference type="SAM" id="Phobius"/>
    </source>
</evidence>
<feature type="compositionally biased region" description="Gly residues" evidence="1">
    <location>
        <begin position="34"/>
        <end position="51"/>
    </location>
</feature>
<protein>
    <submittedName>
        <fullName evidence="4">Uncharacterized protein</fullName>
    </submittedName>
</protein>
<dbReference type="RefSeq" id="WP_138158128.1">
    <property type="nucleotide sequence ID" value="NZ_LK021338.1"/>
</dbReference>